<sequence>MKGNVETTLTQNIFRILLALFMTYAGFSHLTFNRIEFQAQVPDWLPLSKDLVVILSGIVEMALGLALLFWKKQRATIGWALAIFFVLIFPGNVAQYLDGKDAFGALDSDRARLIRLFFQPVLIAWALWSSGAWRAWKNSKNK</sequence>
<name>A0A1I2KTW5_9FLAO</name>
<keyword evidence="1" id="KW-0812">Transmembrane</keyword>
<feature type="transmembrane region" description="Helical" evidence="1">
    <location>
        <begin position="12"/>
        <end position="31"/>
    </location>
</feature>
<evidence type="ECO:0000256" key="1">
    <source>
        <dbReference type="SAM" id="Phobius"/>
    </source>
</evidence>
<feature type="transmembrane region" description="Helical" evidence="1">
    <location>
        <begin position="51"/>
        <end position="70"/>
    </location>
</feature>
<feature type="transmembrane region" description="Helical" evidence="1">
    <location>
        <begin position="117"/>
        <end position="136"/>
    </location>
</feature>
<feature type="transmembrane region" description="Helical" evidence="1">
    <location>
        <begin position="77"/>
        <end position="97"/>
    </location>
</feature>
<dbReference type="RefSeq" id="WP_093303488.1">
    <property type="nucleotide sequence ID" value="NZ_FOOH01000005.1"/>
</dbReference>
<protein>
    <submittedName>
        <fullName evidence="2">Uncharacterized membrane protein</fullName>
    </submittedName>
</protein>
<evidence type="ECO:0000313" key="2">
    <source>
        <dbReference type="EMBL" id="SFF70522.1"/>
    </source>
</evidence>
<dbReference type="AlphaFoldDB" id="A0A1I2KTW5"/>
<dbReference type="PANTHER" id="PTHR36974:SF1">
    <property type="entry name" value="DOXX FAMILY MEMBRANE PROTEIN"/>
    <property type="match status" value="1"/>
</dbReference>
<dbReference type="PANTHER" id="PTHR36974">
    <property type="entry name" value="MEMBRANE PROTEIN-RELATED"/>
    <property type="match status" value="1"/>
</dbReference>
<keyword evidence="1" id="KW-1133">Transmembrane helix</keyword>
<accession>A0A1I2KTW5</accession>
<dbReference type="EMBL" id="FOOH01000005">
    <property type="protein sequence ID" value="SFF70522.1"/>
    <property type="molecule type" value="Genomic_DNA"/>
</dbReference>
<keyword evidence="1" id="KW-0472">Membrane</keyword>
<reference evidence="3" key="1">
    <citation type="submission" date="2016-10" db="EMBL/GenBank/DDBJ databases">
        <authorList>
            <person name="Varghese N."/>
            <person name="Submissions S."/>
        </authorList>
    </citation>
    <scope>NUCLEOTIDE SEQUENCE [LARGE SCALE GENOMIC DNA]</scope>
    <source>
        <strain evidence="3">DSM 23515</strain>
    </source>
</reference>
<keyword evidence="3" id="KW-1185">Reference proteome</keyword>
<dbReference type="Proteomes" id="UP000199116">
    <property type="component" value="Unassembled WGS sequence"/>
</dbReference>
<proteinExistence type="predicted"/>
<evidence type="ECO:0000313" key="3">
    <source>
        <dbReference type="Proteomes" id="UP000199116"/>
    </source>
</evidence>
<organism evidence="2 3">
    <name type="scientific">Salegentibacter agarivorans</name>
    <dbReference type="NCBI Taxonomy" id="345907"/>
    <lineage>
        <taxon>Bacteria</taxon>
        <taxon>Pseudomonadati</taxon>
        <taxon>Bacteroidota</taxon>
        <taxon>Flavobacteriia</taxon>
        <taxon>Flavobacteriales</taxon>
        <taxon>Flavobacteriaceae</taxon>
        <taxon>Salegentibacter</taxon>
    </lineage>
</organism>
<gene>
    <name evidence="2" type="ORF">SAMN04488033_105121</name>
</gene>